<dbReference type="eggNOG" id="COG3895">
    <property type="taxonomic scope" value="Bacteria"/>
</dbReference>
<evidence type="ECO:0000259" key="3">
    <source>
        <dbReference type="Pfam" id="PF14326"/>
    </source>
</evidence>
<keyword evidence="1" id="KW-0732">Signal</keyword>
<dbReference type="HOGENOM" id="CLU_031368_0_0_0"/>
<dbReference type="Pfam" id="PF08308">
    <property type="entry name" value="PEGA"/>
    <property type="match status" value="2"/>
</dbReference>
<dbReference type="STRING" id="526227.Mesil_0195"/>
<dbReference type="PANTHER" id="PTHR36194:SF1">
    <property type="entry name" value="S-LAYER-LIKE PROTEIN"/>
    <property type="match status" value="1"/>
</dbReference>
<feature type="domain" description="PEGA" evidence="2">
    <location>
        <begin position="201"/>
        <end position="268"/>
    </location>
</feature>
<feature type="signal peptide" evidence="1">
    <location>
        <begin position="1"/>
        <end position="24"/>
    </location>
</feature>
<protein>
    <submittedName>
        <fullName evidence="4">PEGA domain protein</fullName>
    </submittedName>
</protein>
<feature type="chain" id="PRO_5003093170" evidence="1">
    <location>
        <begin position="25"/>
        <end position="412"/>
    </location>
</feature>
<keyword evidence="5" id="KW-1185">Reference proteome</keyword>
<evidence type="ECO:0000313" key="5">
    <source>
        <dbReference type="Proteomes" id="UP000001916"/>
    </source>
</evidence>
<gene>
    <name evidence="4" type="ordered locus">Mesil_0195</name>
</gene>
<dbReference type="Proteomes" id="UP000001916">
    <property type="component" value="Chromosome"/>
</dbReference>
<organism evidence="4 5">
    <name type="scientific">Allomeiothermus silvanus (strain ATCC 700542 / DSM 9946 / NBRC 106475 / NCIMB 13440 / VI-R2)</name>
    <name type="common">Thermus silvanus</name>
    <dbReference type="NCBI Taxonomy" id="526227"/>
    <lineage>
        <taxon>Bacteria</taxon>
        <taxon>Thermotogati</taxon>
        <taxon>Deinococcota</taxon>
        <taxon>Deinococci</taxon>
        <taxon>Thermales</taxon>
        <taxon>Thermaceae</taxon>
        <taxon>Allomeiothermus</taxon>
    </lineage>
</organism>
<dbReference type="PANTHER" id="PTHR36194">
    <property type="entry name" value="S-LAYER-LIKE PROTEIN"/>
    <property type="match status" value="1"/>
</dbReference>
<feature type="domain" description="PEGA" evidence="2">
    <location>
        <begin position="272"/>
        <end position="339"/>
    </location>
</feature>
<evidence type="ECO:0000313" key="4">
    <source>
        <dbReference type="EMBL" id="ADH62139.1"/>
    </source>
</evidence>
<dbReference type="InterPro" id="IPR013229">
    <property type="entry name" value="PEGA"/>
</dbReference>
<dbReference type="KEGG" id="msv:Mesil_0195"/>
<evidence type="ECO:0000256" key="1">
    <source>
        <dbReference type="SAM" id="SignalP"/>
    </source>
</evidence>
<evidence type="ECO:0000259" key="2">
    <source>
        <dbReference type="Pfam" id="PF08308"/>
    </source>
</evidence>
<reference evidence="4 5" key="1">
    <citation type="journal article" date="2010" name="Stand. Genomic Sci.">
        <title>Complete genome sequence of Meiothermus silvanus type strain (VI-R2).</title>
        <authorList>
            <person name="Sikorski J."/>
            <person name="Tindall B.J."/>
            <person name="Lowry S."/>
            <person name="Lucas S."/>
            <person name="Nolan M."/>
            <person name="Copeland A."/>
            <person name="Glavina Del Rio T."/>
            <person name="Tice H."/>
            <person name="Cheng J.F."/>
            <person name="Han C."/>
            <person name="Pitluck S."/>
            <person name="Liolios K."/>
            <person name="Ivanova N."/>
            <person name="Mavromatis K."/>
            <person name="Mikhailova N."/>
            <person name="Pati A."/>
            <person name="Goodwin L."/>
            <person name="Chen A."/>
            <person name="Palaniappan K."/>
            <person name="Land M."/>
            <person name="Hauser L."/>
            <person name="Chang Y.J."/>
            <person name="Jeffries C.D."/>
            <person name="Rohde M."/>
            <person name="Goker M."/>
            <person name="Woyke T."/>
            <person name="Bristow J."/>
            <person name="Eisen J.A."/>
            <person name="Markowitz V."/>
            <person name="Hugenholtz P."/>
            <person name="Kyrpides N.C."/>
            <person name="Klenk H.P."/>
            <person name="Lapidus A."/>
        </authorList>
    </citation>
    <scope>NUCLEOTIDE SEQUENCE [LARGE SCALE GENOMIC DNA]</scope>
    <source>
        <strain evidence="5">ATCC 700542 / DSM 9946 / VI-R2</strain>
    </source>
</reference>
<accession>D7BGY5</accession>
<dbReference type="AlphaFoldDB" id="D7BGY5"/>
<sequence>MKRMNAKGLLAATLLGLSGMLALAQPRITPQGIIVNPVPTDLQVKTWVDKDPGKSGNSSYRIGENITIYAQVNQDAYVYLFNINADGKIDLILPNHLSRDNFMRAGETRRFPPQGANYQFTISGPEGQDQVLAVASKQPLSLADIADVERGQVRVQGAENLARALSIVVTPIPQQNWVSDVATYWVGRPQTPPPPPPPSSATLNVNSNPQGAQVIVNGQLVGQTPLTISVRPGRTEVEVRLRGYVSYFTTVQTRPGESVNIFATLQPEVRNGTLLVNSNVGGAEVWINGARSGRTPLQLSLREGTYEVVVRAGGYNEFRTSVRVVADQTVRVDARLTPIQTTLEISVNIAVPVRIFVDGNELGTTQNGFLRVTVNPDAHELVALAPGYRAEVVRLRLSPGATEQIRLSMDRL</sequence>
<dbReference type="InterPro" id="IPR025493">
    <property type="entry name" value="DUF4384"/>
</dbReference>
<dbReference type="EMBL" id="CP002042">
    <property type="protein sequence ID" value="ADH62139.1"/>
    <property type="molecule type" value="Genomic_DNA"/>
</dbReference>
<dbReference type="Pfam" id="PF14326">
    <property type="entry name" value="DUF4384"/>
    <property type="match status" value="1"/>
</dbReference>
<name>D7BGY5_ALLS1</name>
<proteinExistence type="predicted"/>
<feature type="domain" description="DUF4384" evidence="3">
    <location>
        <begin position="59"/>
        <end position="139"/>
    </location>
</feature>